<dbReference type="SUPFAM" id="SSF49842">
    <property type="entry name" value="TNF-like"/>
    <property type="match status" value="1"/>
</dbReference>
<feature type="chain" id="PRO_5028923790" evidence="1">
    <location>
        <begin position="23"/>
        <end position="585"/>
    </location>
</feature>
<reference evidence="3" key="2">
    <citation type="submission" date="2020-07" db="EMBL/GenBank/DDBJ databases">
        <authorList>
            <person name="Klompen A.L."/>
            <person name="Macrander J."/>
            <person name="Reitzel A.M."/>
            <person name="Stampar S.N."/>
        </authorList>
    </citation>
    <scope>NUCLEOTIDE SEQUENCE</scope>
</reference>
<dbReference type="Pfam" id="PF00386">
    <property type="entry name" value="C1q"/>
    <property type="match status" value="1"/>
</dbReference>
<evidence type="ECO:0000259" key="2">
    <source>
        <dbReference type="Pfam" id="PF00386"/>
    </source>
</evidence>
<evidence type="ECO:0000313" key="3">
    <source>
        <dbReference type="EMBL" id="QNH72537.1"/>
    </source>
</evidence>
<sequence>MMMNSIIYLVFMAGFFDFFAVGDDVPYISPMILGRTFDKSKSQVGVDIYSSENRKKTSCSYVGGTLIWFKQVETQEDKRNLLDISGQLSLQVKAGLVKVDGKGSYLKENASGKKVKEILVRMERKTVKKELLNPPDANFWKSKKIIGEHFVSAIQYGGLLVASIRIESRSSKDSEDIQAAINANIGGGKKGAVIDLSISGKFKMLKAQTEDKANIEISYFATVPLSTVPTDLESFITLVNNFGDGLSGASADELSKRTAAQLCGEEDEDKIGVPMIALIKEMSLYVDGDTLPKLNFDEVAIPKITMTNFQDRFEDLMEAKSMIKTFLDEATYVSLPDEERLGKAYKEIFNLLKDFKATIAEINLNTNSGGTTADQTLRDATTRYNTAVDGDTVVGKFKKMVTPVLNGIKGRQNDDSGSDQSAEVRYGRLYKSVLDIRNEASDKLGDIQVTAEKFLKVAKIYKKKVVDSFSDYFMYKTSNDGSTKIPQNNPIIFQEEVFNKGNMYNKQTGEMTCPRKGFYLTVSSRNGAKSDLGGDPEDENCSGIQISAVETKVHRKRKDEKITVNSLTNEPLNDNNFMGLFISTE</sequence>
<protein>
    <submittedName>
        <fullName evidence="3">Toxin candidate TRINITY_DN16292_c0_g1_i2</fullName>
    </submittedName>
</protein>
<dbReference type="InterPro" id="IPR001073">
    <property type="entry name" value="C1q_dom"/>
</dbReference>
<dbReference type="AlphaFoldDB" id="A0A7G7WZ48"/>
<keyword evidence="1" id="KW-0732">Signal</keyword>
<dbReference type="Gene3D" id="2.60.120.40">
    <property type="match status" value="1"/>
</dbReference>
<organism evidence="3">
    <name type="scientific">Pachycerianthus borealis</name>
    <dbReference type="NCBI Taxonomy" id="2736680"/>
    <lineage>
        <taxon>Eukaryota</taxon>
        <taxon>Metazoa</taxon>
        <taxon>Cnidaria</taxon>
        <taxon>Anthozoa</taxon>
        <taxon>Ceriantharia</taxon>
        <taxon>Spirularia</taxon>
        <taxon>Cerianthidae</taxon>
        <taxon>Pachycerianthus</taxon>
    </lineage>
</organism>
<evidence type="ECO:0000256" key="1">
    <source>
        <dbReference type="SAM" id="SignalP"/>
    </source>
</evidence>
<feature type="signal peptide" evidence="1">
    <location>
        <begin position="1"/>
        <end position="22"/>
    </location>
</feature>
<dbReference type="EMBL" id="MT747603">
    <property type="protein sequence ID" value="QNH72537.1"/>
    <property type="molecule type" value="mRNA"/>
</dbReference>
<feature type="domain" description="C1q" evidence="2">
    <location>
        <begin position="484"/>
        <end position="520"/>
    </location>
</feature>
<reference evidence="3" key="1">
    <citation type="journal article" date="2020" name="Mar. Drugs">
        <title>Transcriptomic Analysis of Four Cerianthid (Cnidaria, Ceriantharia) Venoms.</title>
        <authorList>
            <person name="Klompen A.M.L."/>
            <person name="Macrander J."/>
            <person name="Reitzel A.M."/>
            <person name="Stampar S.N."/>
        </authorList>
    </citation>
    <scope>NUCLEOTIDE SEQUENCE</scope>
</reference>
<proteinExistence type="evidence at transcript level"/>
<name>A0A7G7WZ48_9CNID</name>
<dbReference type="InterPro" id="IPR008983">
    <property type="entry name" value="Tumour_necrosis_fac-like_dom"/>
</dbReference>
<accession>A0A7G7WZ48</accession>